<dbReference type="Pfam" id="PF01261">
    <property type="entry name" value="AP_endonuc_2"/>
    <property type="match status" value="1"/>
</dbReference>
<evidence type="ECO:0000256" key="8">
    <source>
        <dbReference type="SAM" id="MobiDB-lite"/>
    </source>
</evidence>
<evidence type="ECO:0000256" key="2">
    <source>
        <dbReference type="ARBA" id="ARBA00005340"/>
    </source>
</evidence>
<dbReference type="AlphaFoldDB" id="A0A915C623"/>
<dbReference type="InterPro" id="IPR013022">
    <property type="entry name" value="Xyl_isomerase-like_TIM-brl"/>
</dbReference>
<dbReference type="Gene3D" id="3.20.20.150">
    <property type="entry name" value="Divalent-metal-dependent TIM barrel enzymes"/>
    <property type="match status" value="1"/>
</dbReference>
<dbReference type="WBParaSite" id="PgR092_g030_t03">
    <property type="protein sequence ID" value="PgR092_g030_t03"/>
    <property type="gene ID" value="PgR092_g030"/>
</dbReference>
<dbReference type="InterPro" id="IPR001719">
    <property type="entry name" value="AP_endonuc_2"/>
</dbReference>
<dbReference type="GO" id="GO:0003677">
    <property type="term" value="F:DNA binding"/>
    <property type="evidence" value="ECO:0007669"/>
    <property type="project" value="InterPro"/>
</dbReference>
<dbReference type="NCBIfam" id="NF002199">
    <property type="entry name" value="PRK01060.1-4"/>
    <property type="match status" value="1"/>
</dbReference>
<feature type="domain" description="Xylose isomerase-like TIM barrel" evidence="9">
    <location>
        <begin position="345"/>
        <end position="595"/>
    </location>
</feature>
<dbReference type="GO" id="GO:0003906">
    <property type="term" value="F:DNA-(apurinic or apyrimidinic site) endonuclease activity"/>
    <property type="evidence" value="ECO:0007669"/>
    <property type="project" value="TreeGrafter"/>
</dbReference>
<dbReference type="CDD" id="cd00019">
    <property type="entry name" value="AP2Ec"/>
    <property type="match status" value="1"/>
</dbReference>
<dbReference type="PANTHER" id="PTHR21445:SF0">
    <property type="entry name" value="APURINIC-APYRIMIDINIC ENDONUCLEASE"/>
    <property type="match status" value="1"/>
</dbReference>
<accession>A0A915C623</accession>
<feature type="region of interest" description="Disordered" evidence="8">
    <location>
        <begin position="32"/>
        <end position="53"/>
    </location>
</feature>
<keyword evidence="4" id="KW-0227">DNA damage</keyword>
<dbReference type="GO" id="GO:0006284">
    <property type="term" value="P:base-excision repair"/>
    <property type="evidence" value="ECO:0007669"/>
    <property type="project" value="TreeGrafter"/>
</dbReference>
<dbReference type="InterPro" id="IPR036237">
    <property type="entry name" value="Xyl_isomerase-like_sf"/>
</dbReference>
<evidence type="ECO:0000256" key="4">
    <source>
        <dbReference type="ARBA" id="ARBA00022763"/>
    </source>
</evidence>
<dbReference type="PROSITE" id="PS00730">
    <property type="entry name" value="AP_NUCLEASE_F2_2"/>
    <property type="match status" value="1"/>
</dbReference>
<dbReference type="SUPFAM" id="SSF51658">
    <property type="entry name" value="Xylose isomerase-like"/>
    <property type="match status" value="1"/>
</dbReference>
<evidence type="ECO:0000313" key="11">
    <source>
        <dbReference type="WBParaSite" id="PgR092_g030_t03"/>
    </source>
</evidence>
<feature type="region of interest" description="Disordered" evidence="8">
    <location>
        <begin position="264"/>
        <end position="306"/>
    </location>
</feature>
<dbReference type="HAMAP" id="MF_00152">
    <property type="entry name" value="Nfo"/>
    <property type="match status" value="1"/>
</dbReference>
<keyword evidence="7" id="KW-0234">DNA repair</keyword>
<proteinExistence type="inferred from homology"/>
<dbReference type="FunFam" id="3.20.20.150:FF:000001">
    <property type="entry name" value="Probable endonuclease 4"/>
    <property type="match status" value="1"/>
</dbReference>
<dbReference type="GO" id="GO:0008081">
    <property type="term" value="F:phosphoric diester hydrolase activity"/>
    <property type="evidence" value="ECO:0007669"/>
    <property type="project" value="TreeGrafter"/>
</dbReference>
<comment type="cofactor">
    <cofactor evidence="1">
        <name>Zn(2+)</name>
        <dbReference type="ChEBI" id="CHEBI:29105"/>
    </cofactor>
</comment>
<protein>
    <submittedName>
        <fullName evidence="11">Xylose isomerase-like TIM barrel domain-containing protein</fullName>
    </submittedName>
</protein>
<reference evidence="11" key="1">
    <citation type="submission" date="2022-11" db="UniProtKB">
        <authorList>
            <consortium name="WormBaseParasite"/>
        </authorList>
    </citation>
    <scope>IDENTIFICATION</scope>
</reference>
<dbReference type="GO" id="GO:0005634">
    <property type="term" value="C:nucleus"/>
    <property type="evidence" value="ECO:0007669"/>
    <property type="project" value="TreeGrafter"/>
</dbReference>
<evidence type="ECO:0000259" key="9">
    <source>
        <dbReference type="Pfam" id="PF01261"/>
    </source>
</evidence>
<keyword evidence="6" id="KW-0862">Zinc</keyword>
<evidence type="ECO:0000256" key="5">
    <source>
        <dbReference type="ARBA" id="ARBA00022801"/>
    </source>
</evidence>
<dbReference type="NCBIfam" id="TIGR00587">
    <property type="entry name" value="nfo"/>
    <property type="match status" value="1"/>
</dbReference>
<evidence type="ECO:0000256" key="1">
    <source>
        <dbReference type="ARBA" id="ARBA00001947"/>
    </source>
</evidence>
<dbReference type="SMART" id="SM00518">
    <property type="entry name" value="AP2Ec"/>
    <property type="match status" value="1"/>
</dbReference>
<comment type="similarity">
    <text evidence="2">Belongs to the AP endonuclease 2 family.</text>
</comment>
<evidence type="ECO:0000256" key="3">
    <source>
        <dbReference type="ARBA" id="ARBA00022723"/>
    </source>
</evidence>
<keyword evidence="5" id="KW-0378">Hydrolase</keyword>
<dbReference type="PROSITE" id="PS00731">
    <property type="entry name" value="AP_NUCLEASE_F2_3"/>
    <property type="match status" value="1"/>
</dbReference>
<keyword evidence="10" id="KW-1185">Reference proteome</keyword>
<sequence length="603" mass="65835">INEKVRQDGHIDCPLRTMRKRKAVAKKLVTSSVDAEAASGDANNARPPKRSIMKTEKFELPNKATGGIVHSTNSGKVTSKRRVGEKNVLLKTNERSLPQEEKAAATIGGRCSAGGRKPKKIRPVKKYVRKGGSLAGEANILEPMPLEGEECNIEDVHVDMRAHPGIFHAVGERRGKEGANMHDEQTGPTKAVIREDDVSISHGGGIVVKAQPRRGKKCSATEAKVIKEQMESTKRKITSQFEETADSKPTVDSGIASKAVAVKQRKRHCSSDPKGTVITTGDGLEENKELSARPKRKKAAEGTAEGNSIATNPVAEKVKKAAIGSKKMLGAHVSAAGGLENAVYNAVGIGCSSFALFLRNQRSWNAKPLDDHTVERFKTAIKECSFSLEQVVPHGSYLVNAGSADQDILKKSRETMLDECKRCERLGIPIYNIHPGSTAGKHTIEQCIDTIAASINYVLEHTASVIIVIETMAGQGSTVGGSFEEIRSIIDRVDKKDRIGVCIDTCHIFAAGYDIRTEETYQMTMDNFERIVGFKYLKAVHLNDSKGGLGSRLDRHENIGKGKLKCAFKYLMRDDRFDGIPMVLETPEGDYAAEMIRLYSRTD</sequence>
<name>A0A915C623_PARUN</name>
<evidence type="ECO:0000256" key="6">
    <source>
        <dbReference type="ARBA" id="ARBA00022833"/>
    </source>
</evidence>
<evidence type="ECO:0000256" key="7">
    <source>
        <dbReference type="ARBA" id="ARBA00023204"/>
    </source>
</evidence>
<dbReference type="PANTHER" id="PTHR21445">
    <property type="entry name" value="ENDONUCLEASE IV ENDODEOXYRIBONUCLEASE IV"/>
    <property type="match status" value="1"/>
</dbReference>
<evidence type="ECO:0000313" key="10">
    <source>
        <dbReference type="Proteomes" id="UP000887569"/>
    </source>
</evidence>
<dbReference type="PROSITE" id="PS51432">
    <property type="entry name" value="AP_NUCLEASE_F2_4"/>
    <property type="match status" value="1"/>
</dbReference>
<dbReference type="GO" id="GO:0005739">
    <property type="term" value="C:mitochondrion"/>
    <property type="evidence" value="ECO:0007669"/>
    <property type="project" value="TreeGrafter"/>
</dbReference>
<dbReference type="GO" id="GO:0008270">
    <property type="term" value="F:zinc ion binding"/>
    <property type="evidence" value="ECO:0007669"/>
    <property type="project" value="InterPro"/>
</dbReference>
<keyword evidence="3" id="KW-0479">Metal-binding</keyword>
<organism evidence="10 11">
    <name type="scientific">Parascaris univalens</name>
    <name type="common">Nematode worm</name>
    <dbReference type="NCBI Taxonomy" id="6257"/>
    <lineage>
        <taxon>Eukaryota</taxon>
        <taxon>Metazoa</taxon>
        <taxon>Ecdysozoa</taxon>
        <taxon>Nematoda</taxon>
        <taxon>Chromadorea</taxon>
        <taxon>Rhabditida</taxon>
        <taxon>Spirurina</taxon>
        <taxon>Ascaridomorpha</taxon>
        <taxon>Ascaridoidea</taxon>
        <taxon>Ascarididae</taxon>
        <taxon>Parascaris</taxon>
    </lineage>
</organism>
<dbReference type="InterPro" id="IPR018246">
    <property type="entry name" value="AP_endonuc_F2_Zn_BS"/>
</dbReference>
<dbReference type="Proteomes" id="UP000887569">
    <property type="component" value="Unplaced"/>
</dbReference>